<dbReference type="Proteomes" id="UP000019197">
    <property type="component" value="Unassembled WGS sequence"/>
</dbReference>
<protein>
    <submittedName>
        <fullName evidence="2">Uncharacterized protein</fullName>
    </submittedName>
</protein>
<comment type="caution">
    <text evidence="2">The sequence shown here is derived from an EMBL/GenBank/DDBJ whole genome shotgun (WGS) entry which is preliminary data.</text>
</comment>
<evidence type="ECO:0000313" key="3">
    <source>
        <dbReference type="Proteomes" id="UP000019197"/>
    </source>
</evidence>
<dbReference type="AlphaFoldDB" id="W1J906"/>
<accession>W1J906</accession>
<organism evidence="2 3">
    <name type="scientific">Xenorhabdus cabanillasii JM26</name>
    <dbReference type="NCBI Taxonomy" id="1427517"/>
    <lineage>
        <taxon>Bacteria</taxon>
        <taxon>Pseudomonadati</taxon>
        <taxon>Pseudomonadota</taxon>
        <taxon>Gammaproteobacteria</taxon>
        <taxon>Enterobacterales</taxon>
        <taxon>Morganellaceae</taxon>
        <taxon>Xenorhabdus</taxon>
    </lineage>
</organism>
<dbReference type="EMBL" id="CBXE010000232">
    <property type="protein sequence ID" value="CDL86351.1"/>
    <property type="molecule type" value="Genomic_DNA"/>
</dbReference>
<evidence type="ECO:0000313" key="2">
    <source>
        <dbReference type="EMBL" id="CDL86351.1"/>
    </source>
</evidence>
<proteinExistence type="predicted"/>
<keyword evidence="1" id="KW-0472">Membrane</keyword>
<reference evidence="2 3" key="1">
    <citation type="submission" date="2013-11" db="EMBL/GenBank/DDBJ databases">
        <title>Draft genome sequence and annotation of the entomopathogenic bacterium, Xenorhabdus cabanillasi strain JM26.</title>
        <authorList>
            <person name="Gualtieri M."/>
            <person name="Ogier J.C."/>
            <person name="Pages S."/>
            <person name="Givaudan A."/>
            <person name="Gaudriault S."/>
        </authorList>
    </citation>
    <scope>NUCLEOTIDE SEQUENCE [LARGE SCALE GENOMIC DNA]</scope>
    <source>
        <strain evidence="2 3">JM26</strain>
    </source>
</reference>
<keyword evidence="1" id="KW-0812">Transmembrane</keyword>
<evidence type="ECO:0000256" key="1">
    <source>
        <dbReference type="SAM" id="Phobius"/>
    </source>
</evidence>
<gene>
    <name evidence="2" type="ORF">XCR1_3070002</name>
</gene>
<name>W1J906_9GAMM</name>
<feature type="transmembrane region" description="Helical" evidence="1">
    <location>
        <begin position="12"/>
        <end position="31"/>
    </location>
</feature>
<keyword evidence="1" id="KW-1133">Transmembrane helix</keyword>
<sequence>MTKPHKKEQYEIIPHVIIVYLYITYCNYVTLTTTNRLFLSR</sequence>